<dbReference type="EMBL" id="SJOL01005387">
    <property type="protein sequence ID" value="TGZ70414.1"/>
    <property type="molecule type" value="Genomic_DNA"/>
</dbReference>
<keyword evidence="5" id="KW-0547">Nucleotide-binding</keyword>
<dbReference type="GO" id="GO:0005886">
    <property type="term" value="C:plasma membrane"/>
    <property type="evidence" value="ECO:0007669"/>
    <property type="project" value="UniProtKB-SubCell"/>
</dbReference>
<dbReference type="OrthoDB" id="6071166at2759"/>
<proteinExistence type="predicted"/>
<evidence type="ECO:0000256" key="7">
    <source>
        <dbReference type="ARBA" id="ARBA00022989"/>
    </source>
</evidence>
<feature type="region of interest" description="Disordered" evidence="11">
    <location>
        <begin position="815"/>
        <end position="859"/>
    </location>
</feature>
<dbReference type="PROSITE" id="PS50022">
    <property type="entry name" value="FA58C_3"/>
    <property type="match status" value="1"/>
</dbReference>
<dbReference type="InterPro" id="IPR048525">
    <property type="entry name" value="DDR1-2_DS-like"/>
</dbReference>
<accession>A0A4V3SFZ5</accession>
<keyword evidence="7 12" id="KW-1133">Transmembrane helix</keyword>
<keyword evidence="8 12" id="KW-0472">Membrane</keyword>
<dbReference type="AlphaFoldDB" id="A0A4V3SFZ5"/>
<feature type="compositionally biased region" description="Pro residues" evidence="11">
    <location>
        <begin position="737"/>
        <end position="755"/>
    </location>
</feature>
<keyword evidence="16" id="KW-1185">Reference proteome</keyword>
<evidence type="ECO:0000256" key="6">
    <source>
        <dbReference type="ARBA" id="ARBA00022840"/>
    </source>
</evidence>
<feature type="region of interest" description="Disordered" evidence="11">
    <location>
        <begin position="999"/>
        <end position="1018"/>
    </location>
</feature>
<dbReference type="Gene3D" id="2.60.120.260">
    <property type="entry name" value="Galactose-binding domain-like"/>
    <property type="match status" value="1"/>
</dbReference>
<feature type="chain" id="PRO_5020504062" description="F5/8 type C domain-containing protein" evidence="13">
    <location>
        <begin position="25"/>
        <end position="1018"/>
    </location>
</feature>
<keyword evidence="10" id="KW-0325">Glycoprotein</keyword>
<sequence>MRCRPLYIIRWFSALMWNSLLCKAMRTEWDYTQAVLKAMCFFAFIQHTVAPDPAGVKRIHKDLEQLRLPPSAFSASSVYKNQPESQAHKANLVVFASQEESSGAWCPAKPIQAERSEWLQIEFDTLKIMRVLFTEGRANNQNAYVPAFLLRYQRQTGGRWYDYRMRNGTKLLYANNNSQTIAISLDPPIVAKRFRLYPYNELEPRFMCLRIAVYGSVFTDGVIEYSIPEGDIYRMDPRQHVSLNDTSYDGSWIIPPAISNNPESIASRRAYFYGGIGLLMDKQYYEGSLPETADNHNVVGWFRRQHSRPSEHIMMLFCFDQVRNFTELRIHALNSLRYVALFRRALIQFSIGGRYYDRKSAAILYEGRRDTQNRQAQWVSIPLDHRIGRLVRITLWFDYDWIVLSEITFDSVPVSSSMVPAVEKLSDPVMKLSDVDLNQLDEQHLPWSNFDYSVEERSEQQNGSIGRTALDSLLLPKGSLAPQISLDPPLMAQTQPARHRNIASDSPVNSVAKGRSSNIPYIIAILCCCLGSVAFATLFGFMLYRLRRHRHRRLKKSHKNQLQSIDGTKHQLPLLLASSHHTPNNFYPPGTSTSALIADPSLQSMLANSLQYKNAPSGTMKPDSTMFGIPYNTTGLFSPGTVTLSHPLPDSIASQHYTAFAPGLDQESLLALQLLHSGSTPGSNFSSLSGAMTMARRGIREPYPLVSVSTACSYPPTVAVTNSHVPAVNNGPVKLPFCPPPPPDQPLPPLPPPSTSPDLIQRQPFPDNPSGNRIQGSSGPSVAPYPPPFPTHSFAPDSGLMLSLDGSMPEYASASLFSGNGSVQPSPGQPPLTGPPSAKPLGPDCDKTQGSGETYCVPHQNGIHGHGSLWGPSQSQFPPRLDLLTTGTNITFSTVPGTNSDCHTGSLGSSGLYYLTNTTDSAQFDLNQIPGHDPSLHPSAMFLPFPSSTHFVPMHGLTLFPEQRVDVSGGVLKFPKNMFDTQQTTAGGEFSRFVASLNHSASGTNGTTDTTDGQGDSG</sequence>
<dbReference type="Gene3D" id="2.60.120.1190">
    <property type="match status" value="1"/>
</dbReference>
<protein>
    <recommendedName>
        <fullName evidence="14">F5/8 type C domain-containing protein</fullName>
    </recommendedName>
</protein>
<evidence type="ECO:0000256" key="12">
    <source>
        <dbReference type="SAM" id="Phobius"/>
    </source>
</evidence>
<evidence type="ECO:0000259" key="14">
    <source>
        <dbReference type="PROSITE" id="PS50022"/>
    </source>
</evidence>
<evidence type="ECO:0000256" key="10">
    <source>
        <dbReference type="ARBA" id="ARBA00023180"/>
    </source>
</evidence>
<name>A0A4V3SFZ5_OPIFE</name>
<dbReference type="InterPro" id="IPR000421">
    <property type="entry name" value="FA58C"/>
</dbReference>
<keyword evidence="3 12" id="KW-0812">Transmembrane</keyword>
<gene>
    <name evidence="15" type="ORF">CRM22_003210</name>
</gene>
<feature type="compositionally biased region" description="Polar residues" evidence="11">
    <location>
        <begin position="769"/>
        <end position="780"/>
    </location>
</feature>
<dbReference type="InterPro" id="IPR008979">
    <property type="entry name" value="Galactose-bd-like_sf"/>
</dbReference>
<feature type="region of interest" description="Disordered" evidence="11">
    <location>
        <begin position="735"/>
        <end position="790"/>
    </location>
</feature>
<evidence type="ECO:0000256" key="5">
    <source>
        <dbReference type="ARBA" id="ARBA00022741"/>
    </source>
</evidence>
<evidence type="ECO:0000256" key="8">
    <source>
        <dbReference type="ARBA" id="ARBA00023136"/>
    </source>
</evidence>
<dbReference type="Pfam" id="PF00754">
    <property type="entry name" value="F5_F8_type_C"/>
    <property type="match status" value="1"/>
</dbReference>
<evidence type="ECO:0000256" key="4">
    <source>
        <dbReference type="ARBA" id="ARBA00022729"/>
    </source>
</evidence>
<evidence type="ECO:0000256" key="2">
    <source>
        <dbReference type="ARBA" id="ARBA00022475"/>
    </source>
</evidence>
<keyword evidence="9" id="KW-1015">Disulfide bond</keyword>
<feature type="signal peptide" evidence="13">
    <location>
        <begin position="1"/>
        <end position="24"/>
    </location>
</feature>
<comment type="caution">
    <text evidence="15">The sequence shown here is derived from an EMBL/GenBank/DDBJ whole genome shotgun (WGS) entry which is preliminary data.</text>
</comment>
<dbReference type="Proteomes" id="UP000308267">
    <property type="component" value="Unassembled WGS sequence"/>
</dbReference>
<feature type="transmembrane region" description="Helical" evidence="12">
    <location>
        <begin position="521"/>
        <end position="546"/>
    </location>
</feature>
<feature type="compositionally biased region" description="Low complexity" evidence="11">
    <location>
        <begin position="1000"/>
        <end position="1018"/>
    </location>
</feature>
<evidence type="ECO:0000313" key="15">
    <source>
        <dbReference type="EMBL" id="TGZ70414.1"/>
    </source>
</evidence>
<keyword evidence="2" id="KW-1003">Cell membrane</keyword>
<reference evidence="15 16" key="1">
    <citation type="journal article" date="2019" name="BMC Genomics">
        <title>New insights from Opisthorchis felineus genome: update on genomics of the epidemiologically important liver flukes.</title>
        <authorList>
            <person name="Ershov N.I."/>
            <person name="Mordvinov V.A."/>
            <person name="Prokhortchouk E.B."/>
            <person name="Pakharukova M.Y."/>
            <person name="Gunbin K.V."/>
            <person name="Ustyantsev K."/>
            <person name="Genaev M.A."/>
            <person name="Blinov A.G."/>
            <person name="Mazur A."/>
            <person name="Boulygina E."/>
            <person name="Tsygankova S."/>
            <person name="Khrameeva E."/>
            <person name="Chekanov N."/>
            <person name="Fan G."/>
            <person name="Xiao A."/>
            <person name="Zhang H."/>
            <person name="Xu X."/>
            <person name="Yang H."/>
            <person name="Solovyev V."/>
            <person name="Lee S.M."/>
            <person name="Liu X."/>
            <person name="Afonnikov D.A."/>
            <person name="Skryabin K.G."/>
        </authorList>
    </citation>
    <scope>NUCLEOTIDE SEQUENCE [LARGE SCALE GENOMIC DNA]</scope>
    <source>
        <strain evidence="15">AK-0245</strain>
        <tissue evidence="15">Whole organism</tissue>
    </source>
</reference>
<keyword evidence="6" id="KW-0067">ATP-binding</keyword>
<evidence type="ECO:0000256" key="11">
    <source>
        <dbReference type="SAM" id="MobiDB-lite"/>
    </source>
</evidence>
<evidence type="ECO:0000256" key="13">
    <source>
        <dbReference type="SAM" id="SignalP"/>
    </source>
</evidence>
<dbReference type="Pfam" id="PF21114">
    <property type="entry name" value="DDR1-2_DS-like"/>
    <property type="match status" value="1"/>
</dbReference>
<dbReference type="PANTHER" id="PTHR24543">
    <property type="entry name" value="MULTICOPPER OXIDASE-RELATED"/>
    <property type="match status" value="1"/>
</dbReference>
<comment type="subcellular location">
    <subcellularLocation>
        <location evidence="1">Cell membrane</location>
        <topology evidence="1">Single-pass type I membrane protein</topology>
    </subcellularLocation>
</comment>
<keyword evidence="4 13" id="KW-0732">Signal</keyword>
<feature type="compositionally biased region" description="Pro residues" evidence="11">
    <location>
        <begin position="827"/>
        <end position="838"/>
    </location>
</feature>
<evidence type="ECO:0000256" key="3">
    <source>
        <dbReference type="ARBA" id="ARBA00022692"/>
    </source>
</evidence>
<organism evidence="15 16">
    <name type="scientific">Opisthorchis felineus</name>
    <dbReference type="NCBI Taxonomy" id="147828"/>
    <lineage>
        <taxon>Eukaryota</taxon>
        <taxon>Metazoa</taxon>
        <taxon>Spiralia</taxon>
        <taxon>Lophotrochozoa</taxon>
        <taxon>Platyhelminthes</taxon>
        <taxon>Trematoda</taxon>
        <taxon>Digenea</taxon>
        <taxon>Opisthorchiida</taxon>
        <taxon>Opisthorchiata</taxon>
        <taxon>Opisthorchiidae</taxon>
        <taxon>Opisthorchis</taxon>
    </lineage>
</organism>
<evidence type="ECO:0000313" key="16">
    <source>
        <dbReference type="Proteomes" id="UP000308267"/>
    </source>
</evidence>
<dbReference type="GO" id="GO:0005524">
    <property type="term" value="F:ATP binding"/>
    <property type="evidence" value="ECO:0007669"/>
    <property type="project" value="UniProtKB-KW"/>
</dbReference>
<dbReference type="SUPFAM" id="SSF49785">
    <property type="entry name" value="Galactose-binding domain-like"/>
    <property type="match status" value="1"/>
</dbReference>
<evidence type="ECO:0000256" key="9">
    <source>
        <dbReference type="ARBA" id="ARBA00023157"/>
    </source>
</evidence>
<evidence type="ECO:0000256" key="1">
    <source>
        <dbReference type="ARBA" id="ARBA00004251"/>
    </source>
</evidence>
<feature type="domain" description="F5/8 type C" evidence="14">
    <location>
        <begin position="56"/>
        <end position="216"/>
    </location>
</feature>